<dbReference type="EMBL" id="BMOK01000008">
    <property type="protein sequence ID" value="GGL56458.1"/>
    <property type="molecule type" value="Genomic_DNA"/>
</dbReference>
<reference evidence="1" key="2">
    <citation type="submission" date="2020-09" db="EMBL/GenBank/DDBJ databases">
        <authorList>
            <person name="Sun Q."/>
            <person name="Ohkuma M."/>
        </authorList>
    </citation>
    <scope>NUCLEOTIDE SEQUENCE</scope>
    <source>
        <strain evidence="1">JCM 15325</strain>
    </source>
</reference>
<proteinExistence type="predicted"/>
<name>A0A917S4H9_9BACL</name>
<dbReference type="AlphaFoldDB" id="A0A917S4H9"/>
<organism evidence="1 2">
    <name type="scientific">Sporolactobacillus putidus</name>
    <dbReference type="NCBI Taxonomy" id="492735"/>
    <lineage>
        <taxon>Bacteria</taxon>
        <taxon>Bacillati</taxon>
        <taxon>Bacillota</taxon>
        <taxon>Bacilli</taxon>
        <taxon>Bacillales</taxon>
        <taxon>Sporolactobacillaceae</taxon>
        <taxon>Sporolactobacillus</taxon>
    </lineage>
</organism>
<dbReference type="RefSeq" id="WP_188803038.1">
    <property type="nucleotide sequence ID" value="NZ_BMOK01000008.1"/>
</dbReference>
<dbReference type="Proteomes" id="UP000654670">
    <property type="component" value="Unassembled WGS sequence"/>
</dbReference>
<gene>
    <name evidence="1" type="ORF">GCM10007968_20580</name>
</gene>
<evidence type="ECO:0000313" key="1">
    <source>
        <dbReference type="EMBL" id="GGL56458.1"/>
    </source>
</evidence>
<protein>
    <submittedName>
        <fullName evidence="1">Uncharacterized protein</fullName>
    </submittedName>
</protein>
<accession>A0A917S4H9</accession>
<reference evidence="1" key="1">
    <citation type="journal article" date="2014" name="Int. J. Syst. Evol. Microbiol.">
        <title>Complete genome sequence of Corynebacterium casei LMG S-19264T (=DSM 44701T), isolated from a smear-ripened cheese.</title>
        <authorList>
            <consortium name="US DOE Joint Genome Institute (JGI-PGF)"/>
            <person name="Walter F."/>
            <person name="Albersmeier A."/>
            <person name="Kalinowski J."/>
            <person name="Ruckert C."/>
        </authorList>
    </citation>
    <scope>NUCLEOTIDE SEQUENCE</scope>
    <source>
        <strain evidence="1">JCM 15325</strain>
    </source>
</reference>
<evidence type="ECO:0000313" key="2">
    <source>
        <dbReference type="Proteomes" id="UP000654670"/>
    </source>
</evidence>
<comment type="caution">
    <text evidence="1">The sequence shown here is derived from an EMBL/GenBank/DDBJ whole genome shotgun (WGS) entry which is preliminary data.</text>
</comment>
<keyword evidence="2" id="KW-1185">Reference proteome</keyword>
<sequence>MHKVKLFFKNFFLTQKLYQFLKSVKNNRKKMKRLKGPYRFINRKTDAETLCVILAGYKDFLWPKVFARIKTFLPENIDVCVASSGLYSDQLDKLCEENGWSYLSLQRNCVTLVQNIAIHLHEHAKMIYKIDEDIFITRHFFETLTKTYSDVSANGKYEVGFVAPLIPINGYGHVRILEKLHLVDEYEKRFEKVKYASRSDRKIEKDPEAAKFFWGKDQMLGSIDEMDEEFYKAPYEYHACPIRFSIGAILFSRELWENMGMFIVDKGPCMGLDEEQIDSYCVMQSKSMIIAENTVVGHLSFGQQNKEIKNYFLQHSELF</sequence>